<organism evidence="1 2">
    <name type="scientific">Funneliformis geosporum</name>
    <dbReference type="NCBI Taxonomy" id="1117311"/>
    <lineage>
        <taxon>Eukaryota</taxon>
        <taxon>Fungi</taxon>
        <taxon>Fungi incertae sedis</taxon>
        <taxon>Mucoromycota</taxon>
        <taxon>Glomeromycotina</taxon>
        <taxon>Glomeromycetes</taxon>
        <taxon>Glomerales</taxon>
        <taxon>Glomeraceae</taxon>
        <taxon>Funneliformis</taxon>
    </lineage>
</organism>
<keyword evidence="2" id="KW-1185">Reference proteome</keyword>
<reference evidence="1" key="1">
    <citation type="submission" date="2022-08" db="EMBL/GenBank/DDBJ databases">
        <authorList>
            <person name="Kallberg Y."/>
            <person name="Tangrot J."/>
            <person name="Rosling A."/>
        </authorList>
    </citation>
    <scope>NUCLEOTIDE SEQUENCE</scope>
    <source>
        <strain evidence="1">Wild A</strain>
    </source>
</reference>
<evidence type="ECO:0000313" key="2">
    <source>
        <dbReference type="Proteomes" id="UP001153678"/>
    </source>
</evidence>
<evidence type="ECO:0000313" key="1">
    <source>
        <dbReference type="EMBL" id="CAI2198826.1"/>
    </source>
</evidence>
<proteinExistence type="predicted"/>
<sequence>QLFPYQQSEHLVIATNFHYYDDQNWSSKLDFLILLTIQYLTTSVTHSIVTRIKHLRQNSCTSKQNQGINSIQRAVVP</sequence>
<protein>
    <submittedName>
        <fullName evidence="1">12897_t:CDS:1</fullName>
    </submittedName>
</protein>
<feature type="non-terminal residue" evidence="1">
    <location>
        <position position="1"/>
    </location>
</feature>
<dbReference type="Proteomes" id="UP001153678">
    <property type="component" value="Unassembled WGS sequence"/>
</dbReference>
<comment type="caution">
    <text evidence="1">The sequence shown here is derived from an EMBL/GenBank/DDBJ whole genome shotgun (WGS) entry which is preliminary data.</text>
</comment>
<gene>
    <name evidence="1" type="ORF">FWILDA_LOCUS18767</name>
</gene>
<accession>A0A9W4TBG3</accession>
<dbReference type="EMBL" id="CAMKVN010019631">
    <property type="protein sequence ID" value="CAI2198826.1"/>
    <property type="molecule type" value="Genomic_DNA"/>
</dbReference>
<name>A0A9W4TBG3_9GLOM</name>
<dbReference type="AlphaFoldDB" id="A0A9W4TBG3"/>